<proteinExistence type="predicted"/>
<keyword evidence="3" id="KW-1185">Reference proteome</keyword>
<dbReference type="EMBL" id="JACAZH010000088">
    <property type="protein sequence ID" value="KAF7326988.1"/>
    <property type="molecule type" value="Genomic_DNA"/>
</dbReference>
<dbReference type="AlphaFoldDB" id="A0A8H6WT94"/>
<dbReference type="Proteomes" id="UP000623467">
    <property type="component" value="Unassembled WGS sequence"/>
</dbReference>
<sequence length="330" mass="37121">MSGLSLEPRADPRDPDVWRDPNGFHALRGETQVLIYTNQPEFFERVSVETIWLHRTLGGAPASAGAQVRRVKVDAVSIRFLTWTNRRLWGAGHGSGIGGSGGDGLGANLSFDISTRSFTMNNLYHPGETGIDELHRVVALAGLHDSAESFPQPKCLPETLIGHDIQEEILREIRDSSSKDAIPFEFIVASRPEPHIREVFRSPFYHHRGLNVEQSFDDVRRYLSDEFARIHCKHDTMKHIPLPWPSPDVLETLVEKSSGHFSYASTIIKFIDDKDYRPTQRLAMVQNAKSTGSESPFETLDQLYMTILNSARKQSEFIHCVQGVPKPAHV</sequence>
<feature type="compositionally biased region" description="Basic and acidic residues" evidence="1">
    <location>
        <begin position="8"/>
        <end position="19"/>
    </location>
</feature>
<gene>
    <name evidence="2" type="ORF">MSAN_02492600</name>
</gene>
<evidence type="ECO:0000256" key="1">
    <source>
        <dbReference type="SAM" id="MobiDB-lite"/>
    </source>
</evidence>
<organism evidence="2 3">
    <name type="scientific">Mycena sanguinolenta</name>
    <dbReference type="NCBI Taxonomy" id="230812"/>
    <lineage>
        <taxon>Eukaryota</taxon>
        <taxon>Fungi</taxon>
        <taxon>Dikarya</taxon>
        <taxon>Basidiomycota</taxon>
        <taxon>Agaricomycotina</taxon>
        <taxon>Agaricomycetes</taxon>
        <taxon>Agaricomycetidae</taxon>
        <taxon>Agaricales</taxon>
        <taxon>Marasmiineae</taxon>
        <taxon>Mycenaceae</taxon>
        <taxon>Mycena</taxon>
    </lineage>
</organism>
<accession>A0A8H6WT94</accession>
<protein>
    <submittedName>
        <fullName evidence="2">NACHT domain-containing protein</fullName>
    </submittedName>
</protein>
<dbReference type="OrthoDB" id="2970937at2759"/>
<comment type="caution">
    <text evidence="2">The sequence shown here is derived from an EMBL/GenBank/DDBJ whole genome shotgun (WGS) entry which is preliminary data.</text>
</comment>
<evidence type="ECO:0000313" key="2">
    <source>
        <dbReference type="EMBL" id="KAF7326988.1"/>
    </source>
</evidence>
<evidence type="ECO:0000313" key="3">
    <source>
        <dbReference type="Proteomes" id="UP000623467"/>
    </source>
</evidence>
<name>A0A8H6WT94_9AGAR</name>
<feature type="region of interest" description="Disordered" evidence="1">
    <location>
        <begin position="1"/>
        <end position="22"/>
    </location>
</feature>
<reference evidence="2" key="1">
    <citation type="submission" date="2020-05" db="EMBL/GenBank/DDBJ databases">
        <title>Mycena genomes resolve the evolution of fungal bioluminescence.</title>
        <authorList>
            <person name="Tsai I.J."/>
        </authorList>
    </citation>
    <scope>NUCLEOTIDE SEQUENCE</scope>
    <source>
        <strain evidence="2">160909Yilan</strain>
    </source>
</reference>